<dbReference type="CDD" id="cd01065">
    <property type="entry name" value="NAD_bind_Shikimate_DH"/>
    <property type="match status" value="1"/>
</dbReference>
<feature type="binding site" evidence="8">
    <location>
        <position position="215"/>
    </location>
    <ligand>
        <name>shikimate</name>
        <dbReference type="ChEBI" id="CHEBI:36208"/>
    </ligand>
</feature>
<comment type="subunit">
    <text evidence="8">Homodimer.</text>
</comment>
<feature type="binding site" evidence="8">
    <location>
        <begin position="125"/>
        <end position="129"/>
    </location>
    <ligand>
        <name>NADP(+)</name>
        <dbReference type="ChEBI" id="CHEBI:58349"/>
    </ligand>
</feature>
<dbReference type="GO" id="GO:0009423">
    <property type="term" value="P:chorismate biosynthetic process"/>
    <property type="evidence" value="ECO:0007669"/>
    <property type="project" value="UniProtKB-UniRule"/>
</dbReference>
<evidence type="ECO:0000256" key="2">
    <source>
        <dbReference type="ARBA" id="ARBA00012962"/>
    </source>
</evidence>
<dbReference type="HAMAP" id="MF_00222">
    <property type="entry name" value="Shikimate_DH_AroE"/>
    <property type="match status" value="1"/>
</dbReference>
<dbReference type="SUPFAM" id="SSF51735">
    <property type="entry name" value="NAD(P)-binding Rossmann-fold domains"/>
    <property type="match status" value="1"/>
</dbReference>
<dbReference type="EMBL" id="QFFI01000004">
    <property type="protein sequence ID" value="PWG64825.1"/>
    <property type="molecule type" value="Genomic_DNA"/>
</dbReference>
<dbReference type="AlphaFoldDB" id="A0A2U2N6L3"/>
<evidence type="ECO:0000256" key="5">
    <source>
        <dbReference type="ARBA" id="ARBA00023002"/>
    </source>
</evidence>
<protein>
    <recommendedName>
        <fullName evidence="2 8">Shikimate dehydrogenase (NADP(+))</fullName>
        <shortName evidence="8">SDH</shortName>
        <ecNumber evidence="2 8">1.1.1.25</ecNumber>
    </recommendedName>
</protein>
<keyword evidence="4 8" id="KW-0521">NADP</keyword>
<dbReference type="Gene3D" id="3.40.50.10860">
    <property type="entry name" value="Leucine Dehydrogenase, chain A, domain 1"/>
    <property type="match status" value="1"/>
</dbReference>
<dbReference type="InterPro" id="IPR006151">
    <property type="entry name" value="Shikm_DH/Glu-tRNA_Rdtase"/>
</dbReference>
<keyword evidence="6 8" id="KW-0057">Aromatic amino acid biosynthesis</keyword>
<dbReference type="Pfam" id="PF18317">
    <property type="entry name" value="SDH_C"/>
    <property type="match status" value="1"/>
</dbReference>
<dbReference type="GO" id="GO:0050661">
    <property type="term" value="F:NADP binding"/>
    <property type="evidence" value="ECO:0007669"/>
    <property type="project" value="InterPro"/>
</dbReference>
<evidence type="ECO:0000256" key="3">
    <source>
        <dbReference type="ARBA" id="ARBA00022605"/>
    </source>
</evidence>
<evidence type="ECO:0000256" key="7">
    <source>
        <dbReference type="ARBA" id="ARBA00049442"/>
    </source>
</evidence>
<dbReference type="OrthoDB" id="9776868at2"/>
<dbReference type="RefSeq" id="WP_109676217.1">
    <property type="nucleotide sequence ID" value="NZ_CP086615.1"/>
</dbReference>
<evidence type="ECO:0000256" key="4">
    <source>
        <dbReference type="ARBA" id="ARBA00022857"/>
    </source>
</evidence>
<comment type="caution">
    <text evidence="12">The sequence shown here is derived from an EMBL/GenBank/DDBJ whole genome shotgun (WGS) entry which is preliminary data.</text>
</comment>
<feature type="binding site" evidence="8">
    <location>
        <position position="86"/>
    </location>
    <ligand>
        <name>shikimate</name>
        <dbReference type="ChEBI" id="CHEBI:36208"/>
    </ligand>
</feature>
<feature type="binding site" evidence="8">
    <location>
        <begin position="149"/>
        <end position="154"/>
    </location>
    <ligand>
        <name>NADP(+)</name>
        <dbReference type="ChEBI" id="CHEBI:58349"/>
    </ligand>
</feature>
<dbReference type="InterPro" id="IPR022893">
    <property type="entry name" value="Shikimate_DH_fam"/>
</dbReference>
<accession>A0A2U2N6L3</accession>
<dbReference type="Pfam" id="PF01488">
    <property type="entry name" value="Shikimate_DH"/>
    <property type="match status" value="1"/>
</dbReference>
<feature type="binding site" evidence="8">
    <location>
        <position position="237"/>
    </location>
    <ligand>
        <name>NADP(+)</name>
        <dbReference type="ChEBI" id="CHEBI:58349"/>
    </ligand>
</feature>
<feature type="binding site" evidence="8">
    <location>
        <position position="61"/>
    </location>
    <ligand>
        <name>shikimate</name>
        <dbReference type="ChEBI" id="CHEBI:36208"/>
    </ligand>
</feature>
<evidence type="ECO:0000259" key="9">
    <source>
        <dbReference type="Pfam" id="PF01488"/>
    </source>
</evidence>
<comment type="similarity">
    <text evidence="8">Belongs to the shikimate dehydrogenase family.</text>
</comment>
<evidence type="ECO:0000256" key="6">
    <source>
        <dbReference type="ARBA" id="ARBA00023141"/>
    </source>
</evidence>
<evidence type="ECO:0000259" key="11">
    <source>
        <dbReference type="Pfam" id="PF18317"/>
    </source>
</evidence>
<dbReference type="GO" id="GO:0019632">
    <property type="term" value="P:shikimate metabolic process"/>
    <property type="evidence" value="ECO:0007669"/>
    <property type="project" value="InterPro"/>
</dbReference>
<dbReference type="FunFam" id="3.40.50.10860:FF:000006">
    <property type="entry name" value="Shikimate dehydrogenase (NADP(+))"/>
    <property type="match status" value="1"/>
</dbReference>
<proteinExistence type="inferred from homology"/>
<keyword evidence="3 8" id="KW-0028">Amino-acid biosynthesis</keyword>
<name>A0A2U2N6L3_9GAMM</name>
<sequence>MDLYAVFGNPVSHSLSPRIHTMFAEQTGQQLSYERREVPRDGFAAAVASFADEGGHGLNVTVPFKEEAFGIAGQRSERAERAGAVNTLILGETIYGDNTDGEGLVHDLRHNLGVGLGGKRILILGAGGAVRGVLEPLLAEQPATVLVANRTRERAEAVAKTFADLGRISACGLDELEGERFEVVINATSSGLRGKLPPLPDSLVANGATAYDMVYGDRTTPFVAWARDHGARITADGLGMLVEQAAAAFELWRRVRPDTEPVIEALRRDLQP</sequence>
<dbReference type="InterPro" id="IPR041121">
    <property type="entry name" value="SDH_C"/>
</dbReference>
<feature type="binding site" evidence="8">
    <location>
        <position position="100"/>
    </location>
    <ligand>
        <name>shikimate</name>
        <dbReference type="ChEBI" id="CHEBI:36208"/>
    </ligand>
</feature>
<dbReference type="GO" id="GO:0004764">
    <property type="term" value="F:shikimate 3-dehydrogenase (NADP+) activity"/>
    <property type="evidence" value="ECO:0007669"/>
    <property type="project" value="UniProtKB-UniRule"/>
</dbReference>
<keyword evidence="13" id="KW-1185">Reference proteome</keyword>
<dbReference type="InterPro" id="IPR013708">
    <property type="entry name" value="Shikimate_DH-bd_N"/>
</dbReference>
<evidence type="ECO:0000256" key="1">
    <source>
        <dbReference type="ARBA" id="ARBA00004871"/>
    </source>
</evidence>
<feature type="domain" description="Shikimate dehydrogenase substrate binding N-terminal" evidence="10">
    <location>
        <begin position="6"/>
        <end position="88"/>
    </location>
</feature>
<organism evidence="12 13">
    <name type="scientific">Sediminicurvatus halobius</name>
    <dbReference type="NCBI Taxonomy" id="2182432"/>
    <lineage>
        <taxon>Bacteria</taxon>
        <taxon>Pseudomonadati</taxon>
        <taxon>Pseudomonadota</taxon>
        <taxon>Gammaproteobacteria</taxon>
        <taxon>Chromatiales</taxon>
        <taxon>Ectothiorhodospiraceae</taxon>
        <taxon>Sediminicurvatus</taxon>
    </lineage>
</organism>
<dbReference type="Gene3D" id="3.40.50.720">
    <property type="entry name" value="NAD(P)-binding Rossmann-like Domain"/>
    <property type="match status" value="1"/>
</dbReference>
<feature type="binding site" evidence="8">
    <location>
        <position position="244"/>
    </location>
    <ligand>
        <name>shikimate</name>
        <dbReference type="ChEBI" id="CHEBI:36208"/>
    </ligand>
</feature>
<dbReference type="FunFam" id="3.40.50.720:FF:000104">
    <property type="entry name" value="Shikimate dehydrogenase (NADP(+))"/>
    <property type="match status" value="1"/>
</dbReference>
<comment type="catalytic activity">
    <reaction evidence="7 8">
        <text>shikimate + NADP(+) = 3-dehydroshikimate + NADPH + H(+)</text>
        <dbReference type="Rhea" id="RHEA:17737"/>
        <dbReference type="ChEBI" id="CHEBI:15378"/>
        <dbReference type="ChEBI" id="CHEBI:16630"/>
        <dbReference type="ChEBI" id="CHEBI:36208"/>
        <dbReference type="ChEBI" id="CHEBI:57783"/>
        <dbReference type="ChEBI" id="CHEBI:58349"/>
        <dbReference type="EC" id="1.1.1.25"/>
    </reaction>
</comment>
<comment type="pathway">
    <text evidence="1 8">Metabolic intermediate biosynthesis; chorismate biosynthesis; chorismate from D-erythrose 4-phosphate and phosphoenolpyruvate: step 4/7.</text>
</comment>
<reference evidence="12 13" key="1">
    <citation type="submission" date="2018-05" db="EMBL/GenBank/DDBJ databases">
        <title>Spiribacter halobius sp. nov., a moderately halophilic bacterium isolated from marine solar saltern.</title>
        <authorList>
            <person name="Zheng W.-S."/>
            <person name="Lu D.-C."/>
            <person name="Du Z.-J."/>
        </authorList>
    </citation>
    <scope>NUCLEOTIDE SEQUENCE [LARGE SCALE GENOMIC DNA]</scope>
    <source>
        <strain evidence="12 13">E85</strain>
    </source>
</reference>
<dbReference type="NCBIfam" id="NF001310">
    <property type="entry name" value="PRK00258.1-2"/>
    <property type="match status" value="1"/>
</dbReference>
<keyword evidence="5 8" id="KW-0560">Oxidoreductase</keyword>
<dbReference type="PANTHER" id="PTHR21089:SF1">
    <property type="entry name" value="BIFUNCTIONAL 3-DEHYDROQUINATE DEHYDRATASE_SHIKIMATE DEHYDROGENASE, CHLOROPLASTIC"/>
    <property type="match status" value="1"/>
</dbReference>
<dbReference type="Pfam" id="PF08501">
    <property type="entry name" value="Shikimate_dh_N"/>
    <property type="match status" value="1"/>
</dbReference>
<evidence type="ECO:0000259" key="10">
    <source>
        <dbReference type="Pfam" id="PF08501"/>
    </source>
</evidence>
<dbReference type="EC" id="1.1.1.25" evidence="2 8"/>
<comment type="function">
    <text evidence="8">Involved in the biosynthesis of the chorismate, which leads to the biosynthesis of aromatic amino acids. Catalyzes the reversible NADPH linked reduction of 3-dehydroshikimate (DHSA) to yield shikimate (SA).</text>
</comment>
<dbReference type="GO" id="GO:0008652">
    <property type="term" value="P:amino acid biosynthetic process"/>
    <property type="evidence" value="ECO:0007669"/>
    <property type="project" value="UniProtKB-KW"/>
</dbReference>
<dbReference type="Proteomes" id="UP000245474">
    <property type="component" value="Unassembled WGS sequence"/>
</dbReference>
<dbReference type="InterPro" id="IPR011342">
    <property type="entry name" value="Shikimate_DH"/>
</dbReference>
<feature type="domain" description="Quinate/shikimate 5-dehydrogenase/glutamyl-tRNA reductase" evidence="9">
    <location>
        <begin position="116"/>
        <end position="190"/>
    </location>
</feature>
<evidence type="ECO:0000256" key="8">
    <source>
        <dbReference type="HAMAP-Rule" id="MF_00222"/>
    </source>
</evidence>
<dbReference type="GO" id="GO:0009073">
    <property type="term" value="P:aromatic amino acid family biosynthetic process"/>
    <property type="evidence" value="ECO:0007669"/>
    <property type="project" value="UniProtKB-KW"/>
</dbReference>
<feature type="domain" description="SDH C-terminal" evidence="11">
    <location>
        <begin position="237"/>
        <end position="267"/>
    </location>
</feature>
<dbReference type="InterPro" id="IPR036291">
    <property type="entry name" value="NAD(P)-bd_dom_sf"/>
</dbReference>
<dbReference type="NCBIfam" id="TIGR00507">
    <property type="entry name" value="aroE"/>
    <property type="match status" value="1"/>
</dbReference>
<dbReference type="GO" id="GO:0005829">
    <property type="term" value="C:cytosol"/>
    <property type="evidence" value="ECO:0007669"/>
    <property type="project" value="TreeGrafter"/>
</dbReference>
<evidence type="ECO:0000313" key="13">
    <source>
        <dbReference type="Proteomes" id="UP000245474"/>
    </source>
</evidence>
<feature type="binding site" evidence="8">
    <location>
        <position position="213"/>
    </location>
    <ligand>
        <name>NADP(+)</name>
        <dbReference type="ChEBI" id="CHEBI:58349"/>
    </ligand>
</feature>
<dbReference type="InterPro" id="IPR046346">
    <property type="entry name" value="Aminoacid_DH-like_N_sf"/>
</dbReference>
<gene>
    <name evidence="8" type="primary">aroE</name>
    <name evidence="12" type="ORF">DEM34_03230</name>
</gene>
<feature type="binding site" evidence="8">
    <location>
        <position position="77"/>
    </location>
    <ligand>
        <name>NADP(+)</name>
        <dbReference type="ChEBI" id="CHEBI:58349"/>
    </ligand>
</feature>
<evidence type="ECO:0000313" key="12">
    <source>
        <dbReference type="EMBL" id="PWG64825.1"/>
    </source>
</evidence>
<feature type="binding site" evidence="8">
    <location>
        <begin position="14"/>
        <end position="16"/>
    </location>
    <ligand>
        <name>shikimate</name>
        <dbReference type="ChEBI" id="CHEBI:36208"/>
    </ligand>
</feature>
<dbReference type="SUPFAM" id="SSF53223">
    <property type="entry name" value="Aminoacid dehydrogenase-like, N-terminal domain"/>
    <property type="match status" value="1"/>
</dbReference>
<feature type="active site" description="Proton acceptor" evidence="8">
    <location>
        <position position="65"/>
    </location>
</feature>
<dbReference type="PANTHER" id="PTHR21089">
    <property type="entry name" value="SHIKIMATE DEHYDROGENASE"/>
    <property type="match status" value="1"/>
</dbReference>
<dbReference type="UniPathway" id="UPA00053">
    <property type="reaction ID" value="UER00087"/>
</dbReference>